<organism evidence="3 4">
    <name type="scientific">Pyrenophora tritici-repentis (strain Pt-1C-BFP)</name>
    <name type="common">Wheat tan spot fungus</name>
    <name type="synonym">Drechslera tritici-repentis</name>
    <dbReference type="NCBI Taxonomy" id="426418"/>
    <lineage>
        <taxon>Eukaryota</taxon>
        <taxon>Fungi</taxon>
        <taxon>Dikarya</taxon>
        <taxon>Ascomycota</taxon>
        <taxon>Pezizomycotina</taxon>
        <taxon>Dothideomycetes</taxon>
        <taxon>Pleosporomycetidae</taxon>
        <taxon>Pleosporales</taxon>
        <taxon>Pleosporineae</taxon>
        <taxon>Pleosporaceae</taxon>
        <taxon>Pyrenophora</taxon>
    </lineage>
</organism>
<keyword evidence="1" id="KW-1133">Transmembrane helix</keyword>
<dbReference type="InterPro" id="IPR052895">
    <property type="entry name" value="HetReg/Transcr_Mod"/>
</dbReference>
<evidence type="ECO:0000259" key="2">
    <source>
        <dbReference type="Pfam" id="PF06985"/>
    </source>
</evidence>
<accession>B2WAA8</accession>
<dbReference type="OMA" id="NITANCH"/>
<dbReference type="HOGENOM" id="CLU_276951_0_0_1"/>
<sequence>MHPNEKTRFLSPQGYNQFRYRPLNHADGEDFRLLCLYPGEWHEPVRCDLLHSNIDADIEYEAVSYSWASEEGDDSLSQRISCAYIGEEQTADLLVTSNCASALRRLRLASNERMLWIDAICIDQANTQERNHHVELIAKIYSSASQVLVYLGEEDLGFASQSLWLDSERRQSALKRLFSKRWVSRVWVIQEVALAQKVVMVTGDATCQMDASLMCRIRGRARAYGLQVPGPLAWDPLVSAPTRDLLTLLYMTRGCRSKDPRDKVYGLLGLVGERLQNLIAIDYSQSVEEVLTRTAAAIIICQEDLEVLAYASLSLGSRHAANRLPTWVPDWTEHRGDNTLHSQFQQPKIGPWRSLEKLSGSETRAAELTKLDWGAAVHIPSNWPVDSFSSPFVTARAHCLATIDGTTRQVNSHRPTWQDAQDFSRGLMALIDKNLGSKFDSQVWPLQYQWLFDPSYARPISAQHQSPDKLYWTSLQQFCLELNKMGKDKYIFRAGILPAISSHDFQEGDTVWAIDGCTVPLILRRFKSLNHERMDAWGYIIVGNCYLFALSHLDCWATSGTGLEQRWDFEPFRHMDPLAHATIKTCNRACCFASIQHNSRKGQTNNNFYIHATIERGLYPKMSGVACKHTDVCRFDGVRLCLSCGTTEFEVSFSDKAICLADGCYKYTLLDYKCGRQVRLIILLPGAWEDSLRCEIRHVNLDDDPVYDAVSYTWATKAGDASLSKVVQCVHGGSILITPNCHSVLRQNRRWGKRTLWIDAICIDQKNTSERSHQVGFMDLIYSKARSVRVCIPDTSHGTKSVDYDQLFRRLGDEKDIAALDKSCLYNTLEHFFSLRYFSRVWVIQEVALARVVFLLVHDQVLQVTAHIIDRMAHLCPIEEAGVIDCLRTSIHGNATDPRDRVFAVLSLMKAQSKSLIPVDYSMSLEVVFSNVMVAIIATQRNLDILSYMDDYNDPASLTTKTIECYLNRTEKHVFHTRCPLRFPPIVQFLGDSNGPWRATADFNITLFSECEQAVKYEKNLCSIRRPHQLAMIHVYAFVYGHIISIALTGRVLVAKERPTRMQKNGCKADGYTDRVPQMDDEIFAIDGARMPFILRPTGPQQHRIVGICLLGATQDLDHWVERKKHMNGVCSIPRPIREQTEMIEIY</sequence>
<dbReference type="eggNOG" id="ENOG502SPDV">
    <property type="taxonomic scope" value="Eukaryota"/>
</dbReference>
<dbReference type="AlphaFoldDB" id="B2WAA8"/>
<feature type="domain" description="Heterokaryon incompatibility" evidence="2">
    <location>
        <begin position="707"/>
        <end position="846"/>
    </location>
</feature>
<dbReference type="PANTHER" id="PTHR24148">
    <property type="entry name" value="ANKYRIN REPEAT DOMAIN-CONTAINING PROTEIN 39 HOMOLOG-RELATED"/>
    <property type="match status" value="1"/>
</dbReference>
<evidence type="ECO:0000256" key="1">
    <source>
        <dbReference type="SAM" id="Phobius"/>
    </source>
</evidence>
<protein>
    <recommendedName>
        <fullName evidence="2">Heterokaryon incompatibility domain-containing protein</fullName>
    </recommendedName>
</protein>
<evidence type="ECO:0000313" key="4">
    <source>
        <dbReference type="Proteomes" id="UP000001471"/>
    </source>
</evidence>
<gene>
    <name evidence="3" type="ORF">PTRG_07221</name>
</gene>
<name>B2WAA8_PYRTR</name>
<dbReference type="PANTHER" id="PTHR24148:SF64">
    <property type="entry name" value="HETEROKARYON INCOMPATIBILITY DOMAIN-CONTAINING PROTEIN"/>
    <property type="match status" value="1"/>
</dbReference>
<dbReference type="Proteomes" id="UP000001471">
    <property type="component" value="Unassembled WGS sequence"/>
</dbReference>
<evidence type="ECO:0000313" key="3">
    <source>
        <dbReference type="EMBL" id="EDU50140.1"/>
    </source>
</evidence>
<feature type="domain" description="Heterokaryon incompatibility" evidence="2">
    <location>
        <begin position="60"/>
        <end position="191"/>
    </location>
</feature>
<dbReference type="InParanoid" id="B2WAA8"/>
<dbReference type="EMBL" id="DS231621">
    <property type="protein sequence ID" value="EDU50140.1"/>
    <property type="molecule type" value="Genomic_DNA"/>
</dbReference>
<reference evidence="4" key="1">
    <citation type="journal article" date="2013" name="G3 (Bethesda)">
        <title>Comparative genomics of a plant-pathogenic fungus, Pyrenophora tritici-repentis, reveals transduplication and the impact of repeat elements on pathogenicity and population divergence.</title>
        <authorList>
            <person name="Manning V.A."/>
            <person name="Pandelova I."/>
            <person name="Dhillon B."/>
            <person name="Wilhelm L.J."/>
            <person name="Goodwin S.B."/>
            <person name="Berlin A.M."/>
            <person name="Figueroa M."/>
            <person name="Freitag M."/>
            <person name="Hane J.K."/>
            <person name="Henrissat B."/>
            <person name="Holman W.H."/>
            <person name="Kodira C.D."/>
            <person name="Martin J."/>
            <person name="Oliver R.P."/>
            <person name="Robbertse B."/>
            <person name="Schackwitz W."/>
            <person name="Schwartz D.C."/>
            <person name="Spatafora J.W."/>
            <person name="Turgeon B.G."/>
            <person name="Yandava C."/>
            <person name="Young S."/>
            <person name="Zhou S."/>
            <person name="Zeng Q."/>
            <person name="Grigoriev I.V."/>
            <person name="Ma L.-J."/>
            <person name="Ciuffetti L.M."/>
        </authorList>
    </citation>
    <scope>NUCLEOTIDE SEQUENCE [LARGE SCALE GENOMIC DNA]</scope>
    <source>
        <strain evidence="4">Pt-1C-BFP</strain>
    </source>
</reference>
<feature type="transmembrane region" description="Helical" evidence="1">
    <location>
        <begin position="1033"/>
        <end position="1054"/>
    </location>
</feature>
<dbReference type="InterPro" id="IPR010730">
    <property type="entry name" value="HET"/>
</dbReference>
<keyword evidence="1" id="KW-0812">Transmembrane</keyword>
<proteinExistence type="predicted"/>
<keyword evidence="1" id="KW-0472">Membrane</keyword>
<dbReference type="STRING" id="426418.B2WAA8"/>
<dbReference type="Pfam" id="PF06985">
    <property type="entry name" value="HET"/>
    <property type="match status" value="2"/>
</dbReference>
<dbReference type="OrthoDB" id="2157530at2759"/>